<evidence type="ECO:0000313" key="4">
    <source>
        <dbReference type="Proteomes" id="UP000481861"/>
    </source>
</evidence>
<accession>A0A7C8M9X9</accession>
<dbReference type="AlphaFoldDB" id="A0A7C8M9X9"/>
<gene>
    <name evidence="3" type="ORF">BDV95DRAFT_543035</name>
</gene>
<dbReference type="Proteomes" id="UP000481861">
    <property type="component" value="Unassembled WGS sequence"/>
</dbReference>
<feature type="coiled-coil region" evidence="1">
    <location>
        <begin position="158"/>
        <end position="192"/>
    </location>
</feature>
<protein>
    <submittedName>
        <fullName evidence="3">Uncharacterized protein</fullName>
    </submittedName>
</protein>
<feature type="compositionally biased region" description="Low complexity" evidence="2">
    <location>
        <begin position="291"/>
        <end position="302"/>
    </location>
</feature>
<proteinExistence type="predicted"/>
<feature type="compositionally biased region" description="Low complexity" evidence="2">
    <location>
        <begin position="571"/>
        <end position="581"/>
    </location>
</feature>
<feature type="region of interest" description="Disordered" evidence="2">
    <location>
        <begin position="482"/>
        <end position="611"/>
    </location>
</feature>
<name>A0A7C8M9X9_9PLEO</name>
<sequence>MGLFTKAQPAELKALDVVFSCSFCYANFAEIYNGRDDTVHGLSDGINPKERIVTKLYLLKDCNHVICSKHLEGGAPPFHAAGTRPHLPCPVCQAKGDSQPRALYSIRGFRKGEHDAAIPSSWFAVPPMRQENAENDMEALRFHYISLVNCAVHSTNALTDTRKRLTETENELKRVQNVASEEHMKVMALEEENGRLRAMLPELQKYEALKGRMPAIQHYLKLIPTIAEQNDRMRERLASLGFQMALEPLAYHKQQFPIDENGEFIGDMPDASGEALQRTGSSHTMGRSGHASAEYAPSSSSPQMARPLKRQRMDSPLTGHNIHAAPPSSRDLMPPPAKPPSRMRSFRKLIPSIRKKISSGRASPAPNLGRSYGDADVQMEGNTYWERAGPAAQSSSDYDQHVTRGGYREETPYMSGALPNNQSPGVIGSPHLNLAPSASAHQGQGDFTFRSRSPIKFDAAEPNKLPVERSYIRLMDGLSHDNGLQLGLQDPRQSSPHQHPSLEQTRITELPKSPSPEQDTDVSKRWDLGHAFLHQSPNGPSATAYRHPDPLRSNPPSDHHSSPFRELTTNPVTPAAPRTQPAPRPAESVYHSLRRLSISKADADGNQDRLA</sequence>
<feature type="compositionally biased region" description="Polar residues" evidence="2">
    <location>
        <begin position="491"/>
        <end position="507"/>
    </location>
</feature>
<feature type="region of interest" description="Disordered" evidence="2">
    <location>
        <begin position="260"/>
        <end position="375"/>
    </location>
</feature>
<keyword evidence="1" id="KW-0175">Coiled coil</keyword>
<feature type="compositionally biased region" description="Basic and acidic residues" evidence="2">
    <location>
        <begin position="601"/>
        <end position="611"/>
    </location>
</feature>
<keyword evidence="4" id="KW-1185">Reference proteome</keyword>
<evidence type="ECO:0000256" key="2">
    <source>
        <dbReference type="SAM" id="MobiDB-lite"/>
    </source>
</evidence>
<organism evidence="3 4">
    <name type="scientific">Massariosphaeria phaeospora</name>
    <dbReference type="NCBI Taxonomy" id="100035"/>
    <lineage>
        <taxon>Eukaryota</taxon>
        <taxon>Fungi</taxon>
        <taxon>Dikarya</taxon>
        <taxon>Ascomycota</taxon>
        <taxon>Pezizomycotina</taxon>
        <taxon>Dothideomycetes</taxon>
        <taxon>Pleosporomycetidae</taxon>
        <taxon>Pleosporales</taxon>
        <taxon>Pleosporales incertae sedis</taxon>
        <taxon>Massariosphaeria</taxon>
    </lineage>
</organism>
<comment type="caution">
    <text evidence="3">The sequence shown here is derived from an EMBL/GenBank/DDBJ whole genome shotgun (WGS) entry which is preliminary data.</text>
</comment>
<feature type="region of interest" description="Disordered" evidence="2">
    <location>
        <begin position="409"/>
        <end position="454"/>
    </location>
</feature>
<evidence type="ECO:0000313" key="3">
    <source>
        <dbReference type="EMBL" id="KAF2872756.1"/>
    </source>
</evidence>
<dbReference type="OrthoDB" id="5410764at2759"/>
<evidence type="ECO:0000256" key="1">
    <source>
        <dbReference type="SAM" id="Coils"/>
    </source>
</evidence>
<dbReference type="EMBL" id="JAADJZ010000009">
    <property type="protein sequence ID" value="KAF2872756.1"/>
    <property type="molecule type" value="Genomic_DNA"/>
</dbReference>
<reference evidence="3 4" key="1">
    <citation type="submission" date="2020-01" db="EMBL/GenBank/DDBJ databases">
        <authorList>
            <consortium name="DOE Joint Genome Institute"/>
            <person name="Haridas S."/>
            <person name="Albert R."/>
            <person name="Binder M."/>
            <person name="Bloem J."/>
            <person name="Labutti K."/>
            <person name="Salamov A."/>
            <person name="Andreopoulos B."/>
            <person name="Baker S.E."/>
            <person name="Barry K."/>
            <person name="Bills G."/>
            <person name="Bluhm B.H."/>
            <person name="Cannon C."/>
            <person name="Castanera R."/>
            <person name="Culley D.E."/>
            <person name="Daum C."/>
            <person name="Ezra D."/>
            <person name="Gonzalez J.B."/>
            <person name="Henrissat B."/>
            <person name="Kuo A."/>
            <person name="Liang C."/>
            <person name="Lipzen A."/>
            <person name="Lutzoni F."/>
            <person name="Magnuson J."/>
            <person name="Mondo S."/>
            <person name="Nolan M."/>
            <person name="Ohm R."/>
            <person name="Pangilinan J."/>
            <person name="Park H.-J.H."/>
            <person name="Ramirez L."/>
            <person name="Alfaro M."/>
            <person name="Sun H."/>
            <person name="Tritt A."/>
            <person name="Yoshinaga Y."/>
            <person name="Zwiers L.-H.L."/>
            <person name="Turgeon B.G."/>
            <person name="Goodwin S.B."/>
            <person name="Spatafora J.W."/>
            <person name="Crous P.W."/>
            <person name="Grigoriev I.V."/>
        </authorList>
    </citation>
    <scope>NUCLEOTIDE SEQUENCE [LARGE SCALE GENOMIC DNA]</scope>
    <source>
        <strain evidence="3 4">CBS 611.86</strain>
    </source>
</reference>